<accession>A0A368GMF4</accession>
<evidence type="ECO:0000313" key="4">
    <source>
        <dbReference type="EMBL" id="RCN45514.1"/>
    </source>
</evidence>
<sequence>MWLCLFAILPVLIDAKALATNEPKDPSCSFETDAYSLSWTYDDPSSDVVFKMVARSELKNFWAGFLIGDDQPKDSIGAFVRNGQIGLMDGYAAGNRILSDNTTNVQALLFDLQDDTLTAEFARPISSSDPGDAELTGCTVSPH</sequence>
<evidence type="ECO:0000313" key="5">
    <source>
        <dbReference type="Proteomes" id="UP000252519"/>
    </source>
</evidence>
<feature type="region of interest" description="Disordered" evidence="1">
    <location>
        <begin position="124"/>
        <end position="143"/>
    </location>
</feature>
<feature type="chain" id="PRO_5016811032" description="DOMON domain-containing protein" evidence="2">
    <location>
        <begin position="20"/>
        <end position="143"/>
    </location>
</feature>
<protein>
    <recommendedName>
        <fullName evidence="3">DOMON domain-containing protein</fullName>
    </recommendedName>
</protein>
<gene>
    <name evidence="4" type="ORF">ANCCAN_08443</name>
</gene>
<dbReference type="InterPro" id="IPR005018">
    <property type="entry name" value="DOMON_domain"/>
</dbReference>
<dbReference type="Pfam" id="PF03351">
    <property type="entry name" value="DOMON"/>
    <property type="match status" value="1"/>
</dbReference>
<dbReference type="EMBL" id="JOJR01000099">
    <property type="protein sequence ID" value="RCN45514.1"/>
    <property type="molecule type" value="Genomic_DNA"/>
</dbReference>
<evidence type="ECO:0000259" key="3">
    <source>
        <dbReference type="PROSITE" id="PS50836"/>
    </source>
</evidence>
<dbReference type="PROSITE" id="PS50836">
    <property type="entry name" value="DOMON"/>
    <property type="match status" value="1"/>
</dbReference>
<dbReference type="OrthoDB" id="5877761at2759"/>
<dbReference type="AlphaFoldDB" id="A0A368GMF4"/>
<feature type="domain" description="DOMON" evidence="3">
    <location>
        <begin position="33"/>
        <end position="143"/>
    </location>
</feature>
<dbReference type="PANTHER" id="PTHR36516:SF5">
    <property type="entry name" value="DOMON DOMAIN-CONTAINING PROTEIN"/>
    <property type="match status" value="1"/>
</dbReference>
<comment type="caution">
    <text evidence="4">The sequence shown here is derived from an EMBL/GenBank/DDBJ whole genome shotgun (WGS) entry which is preliminary data.</text>
</comment>
<reference evidence="4 5" key="1">
    <citation type="submission" date="2014-10" db="EMBL/GenBank/DDBJ databases">
        <title>Draft genome of the hookworm Ancylostoma caninum.</title>
        <authorList>
            <person name="Mitreva M."/>
        </authorList>
    </citation>
    <scope>NUCLEOTIDE SEQUENCE [LARGE SCALE GENOMIC DNA]</scope>
    <source>
        <strain evidence="4 5">Baltimore</strain>
    </source>
</reference>
<name>A0A368GMF4_ANCCA</name>
<proteinExistence type="predicted"/>
<keyword evidence="5" id="KW-1185">Reference proteome</keyword>
<dbReference type="Proteomes" id="UP000252519">
    <property type="component" value="Unassembled WGS sequence"/>
</dbReference>
<dbReference type="PANTHER" id="PTHR36516">
    <property type="entry name" value="PROTEIN CBG04168-RELATED"/>
    <property type="match status" value="1"/>
</dbReference>
<feature type="signal peptide" evidence="2">
    <location>
        <begin position="1"/>
        <end position="19"/>
    </location>
</feature>
<organism evidence="4 5">
    <name type="scientific">Ancylostoma caninum</name>
    <name type="common">Dog hookworm</name>
    <dbReference type="NCBI Taxonomy" id="29170"/>
    <lineage>
        <taxon>Eukaryota</taxon>
        <taxon>Metazoa</taxon>
        <taxon>Ecdysozoa</taxon>
        <taxon>Nematoda</taxon>
        <taxon>Chromadorea</taxon>
        <taxon>Rhabditida</taxon>
        <taxon>Rhabditina</taxon>
        <taxon>Rhabditomorpha</taxon>
        <taxon>Strongyloidea</taxon>
        <taxon>Ancylostomatidae</taxon>
        <taxon>Ancylostomatinae</taxon>
        <taxon>Ancylostoma</taxon>
    </lineage>
</organism>
<evidence type="ECO:0000256" key="1">
    <source>
        <dbReference type="SAM" id="MobiDB-lite"/>
    </source>
</evidence>
<keyword evidence="2" id="KW-0732">Signal</keyword>
<evidence type="ECO:0000256" key="2">
    <source>
        <dbReference type="SAM" id="SignalP"/>
    </source>
</evidence>